<dbReference type="EMBL" id="AP017895">
    <property type="protein sequence ID" value="BAV87238.1"/>
    <property type="molecule type" value="Genomic_DNA"/>
</dbReference>
<gene>
    <name evidence="1" type="ORF">RA11412_0939</name>
</gene>
<evidence type="ECO:0000313" key="1">
    <source>
        <dbReference type="EMBL" id="BAV87238.1"/>
    </source>
</evidence>
<dbReference type="AlphaFoldDB" id="A0A2Z5QXQ9"/>
<keyword evidence="2" id="KW-1185">Reference proteome</keyword>
<name>A0A2Z5QXQ9_9MICC</name>
<proteinExistence type="predicted"/>
<accession>A0A2Z5QXQ9</accession>
<dbReference type="KEGG" id="raj:RA11412_0939"/>
<organism evidence="1 2">
    <name type="scientific">Rothia aeria</name>
    <dbReference type="NCBI Taxonomy" id="172042"/>
    <lineage>
        <taxon>Bacteria</taxon>
        <taxon>Bacillati</taxon>
        <taxon>Actinomycetota</taxon>
        <taxon>Actinomycetes</taxon>
        <taxon>Micrococcales</taxon>
        <taxon>Micrococcaceae</taxon>
        <taxon>Rothia</taxon>
    </lineage>
</organism>
<dbReference type="Proteomes" id="UP000250241">
    <property type="component" value="Chromosome"/>
</dbReference>
<sequence>MPQGFTGPCVRGQVLMRLGRLVEALSTPLNLKTLAGK</sequence>
<reference evidence="1 2" key="1">
    <citation type="submission" date="2016-10" db="EMBL/GenBank/DDBJ databases">
        <title>Genome sequence of Rothia aeria strain JCM11412.</title>
        <authorList>
            <person name="Nambu T."/>
        </authorList>
    </citation>
    <scope>NUCLEOTIDE SEQUENCE [LARGE SCALE GENOMIC DNA]</scope>
    <source>
        <strain evidence="1 2">JCM 11412</strain>
    </source>
</reference>
<protein>
    <submittedName>
        <fullName evidence="1">Uncharacterized protein</fullName>
    </submittedName>
</protein>
<evidence type="ECO:0000313" key="2">
    <source>
        <dbReference type="Proteomes" id="UP000250241"/>
    </source>
</evidence>